<evidence type="ECO:0000313" key="2">
    <source>
        <dbReference type="Proteomes" id="UP001458880"/>
    </source>
</evidence>
<sequence>MYGLELLIREATRITDTSATCLDNIITNINDVKTHNPLSHISDHNTTQICDFAIGAVPLVTSKMLRDYSNADVQNFMDKLGPEEWTDVYSDVSFDWVPQDVHSEWSRWTSDLQKLAELKITRHVIAVEPRWIELHGFSDASENAYGCCIYARSSDTNNLIRTRLICAKTRVAPAKVISIPRLELSGALLLARLMDKVSQALNVNIRETFYWCDSTIVQAWIRHVKRI</sequence>
<keyword evidence="2" id="KW-1185">Reference proteome</keyword>
<organism evidence="1 2">
    <name type="scientific">Popillia japonica</name>
    <name type="common">Japanese beetle</name>
    <dbReference type="NCBI Taxonomy" id="7064"/>
    <lineage>
        <taxon>Eukaryota</taxon>
        <taxon>Metazoa</taxon>
        <taxon>Ecdysozoa</taxon>
        <taxon>Arthropoda</taxon>
        <taxon>Hexapoda</taxon>
        <taxon>Insecta</taxon>
        <taxon>Pterygota</taxon>
        <taxon>Neoptera</taxon>
        <taxon>Endopterygota</taxon>
        <taxon>Coleoptera</taxon>
        <taxon>Polyphaga</taxon>
        <taxon>Scarabaeiformia</taxon>
        <taxon>Scarabaeidae</taxon>
        <taxon>Rutelinae</taxon>
        <taxon>Popillia</taxon>
    </lineage>
</organism>
<name>A0AAW1KQK9_POPJA</name>
<protein>
    <submittedName>
        <fullName evidence="1">Pao retrotransposon peptidase</fullName>
    </submittedName>
</protein>
<reference evidence="1 2" key="1">
    <citation type="journal article" date="2024" name="BMC Genomics">
        <title>De novo assembly and annotation of Popillia japonica's genome with initial clues to its potential as an invasive pest.</title>
        <authorList>
            <person name="Cucini C."/>
            <person name="Boschi S."/>
            <person name="Funari R."/>
            <person name="Cardaioli E."/>
            <person name="Iannotti N."/>
            <person name="Marturano G."/>
            <person name="Paoli F."/>
            <person name="Bruttini M."/>
            <person name="Carapelli A."/>
            <person name="Frati F."/>
            <person name="Nardi F."/>
        </authorList>
    </citation>
    <scope>NUCLEOTIDE SEQUENCE [LARGE SCALE GENOMIC DNA]</scope>
    <source>
        <strain evidence="1">DMR45628</strain>
    </source>
</reference>
<dbReference type="InterPro" id="IPR008042">
    <property type="entry name" value="Retrotrans_Pao"/>
</dbReference>
<dbReference type="Proteomes" id="UP001458880">
    <property type="component" value="Unassembled WGS sequence"/>
</dbReference>
<dbReference type="EMBL" id="JASPKY010000189">
    <property type="protein sequence ID" value="KAK9722348.1"/>
    <property type="molecule type" value="Genomic_DNA"/>
</dbReference>
<dbReference type="PANTHER" id="PTHR47331:SF5">
    <property type="entry name" value="RIBONUCLEASE H"/>
    <property type="match status" value="1"/>
</dbReference>
<accession>A0AAW1KQK9</accession>
<dbReference type="PANTHER" id="PTHR47331">
    <property type="entry name" value="PHD-TYPE DOMAIN-CONTAINING PROTEIN"/>
    <property type="match status" value="1"/>
</dbReference>
<comment type="caution">
    <text evidence="1">The sequence shown here is derived from an EMBL/GenBank/DDBJ whole genome shotgun (WGS) entry which is preliminary data.</text>
</comment>
<dbReference type="AlphaFoldDB" id="A0AAW1KQK9"/>
<proteinExistence type="predicted"/>
<evidence type="ECO:0000313" key="1">
    <source>
        <dbReference type="EMBL" id="KAK9722348.1"/>
    </source>
</evidence>
<gene>
    <name evidence="1" type="ORF">QE152_g19726</name>
</gene>
<dbReference type="Pfam" id="PF05380">
    <property type="entry name" value="Peptidase_A17"/>
    <property type="match status" value="1"/>
</dbReference>